<proteinExistence type="predicted"/>
<name>A0A402BCA9_9CHLR</name>
<accession>A0A402BCA9</accession>
<feature type="region of interest" description="Disordered" evidence="1">
    <location>
        <begin position="1"/>
        <end position="20"/>
    </location>
</feature>
<organism evidence="2 3">
    <name type="scientific">Dictyobacter alpinus</name>
    <dbReference type="NCBI Taxonomy" id="2014873"/>
    <lineage>
        <taxon>Bacteria</taxon>
        <taxon>Bacillati</taxon>
        <taxon>Chloroflexota</taxon>
        <taxon>Ktedonobacteria</taxon>
        <taxon>Ktedonobacterales</taxon>
        <taxon>Dictyobacteraceae</taxon>
        <taxon>Dictyobacter</taxon>
    </lineage>
</organism>
<evidence type="ECO:0000313" key="2">
    <source>
        <dbReference type="EMBL" id="GCE28979.1"/>
    </source>
</evidence>
<dbReference type="EMBL" id="BIFT01000001">
    <property type="protein sequence ID" value="GCE28979.1"/>
    <property type="molecule type" value="Genomic_DNA"/>
</dbReference>
<dbReference type="Proteomes" id="UP000287171">
    <property type="component" value="Unassembled WGS sequence"/>
</dbReference>
<gene>
    <name evidence="2" type="ORF">KDA_44630</name>
</gene>
<dbReference type="AlphaFoldDB" id="A0A402BCA9"/>
<sequence>MYKDECNGGGRDTGSHLKGGTNCPLRGNATGGTGGWALITAFGVEEKKSLIACIVLNIFLVER</sequence>
<evidence type="ECO:0000313" key="3">
    <source>
        <dbReference type="Proteomes" id="UP000287171"/>
    </source>
</evidence>
<keyword evidence="3" id="KW-1185">Reference proteome</keyword>
<evidence type="ECO:0000256" key="1">
    <source>
        <dbReference type="SAM" id="MobiDB-lite"/>
    </source>
</evidence>
<comment type="caution">
    <text evidence="2">The sequence shown here is derived from an EMBL/GenBank/DDBJ whole genome shotgun (WGS) entry which is preliminary data.</text>
</comment>
<protein>
    <submittedName>
        <fullName evidence="2">Uncharacterized protein</fullName>
    </submittedName>
</protein>
<reference evidence="3" key="1">
    <citation type="submission" date="2018-12" db="EMBL/GenBank/DDBJ databases">
        <title>Tengunoibacter tsumagoiensis gen. nov., sp. nov., Dictyobacter kobayashii sp. nov., D. alpinus sp. nov., and D. joshuensis sp. nov. and description of Dictyobacteraceae fam. nov. within the order Ktedonobacterales isolated from Tengu-no-mugimeshi.</title>
        <authorList>
            <person name="Wang C.M."/>
            <person name="Zheng Y."/>
            <person name="Sakai Y."/>
            <person name="Toyoda A."/>
            <person name="Minakuchi Y."/>
            <person name="Abe K."/>
            <person name="Yokota A."/>
            <person name="Yabe S."/>
        </authorList>
    </citation>
    <scope>NUCLEOTIDE SEQUENCE [LARGE SCALE GENOMIC DNA]</scope>
    <source>
        <strain evidence="3">Uno16</strain>
    </source>
</reference>